<dbReference type="AlphaFoldDB" id="A0A4R6UBX7"/>
<dbReference type="Proteomes" id="UP000295510">
    <property type="component" value="Unassembled WGS sequence"/>
</dbReference>
<accession>A0A4R6UBX7</accession>
<feature type="transmembrane region" description="Helical" evidence="1">
    <location>
        <begin position="84"/>
        <end position="104"/>
    </location>
</feature>
<dbReference type="Pfam" id="PF07332">
    <property type="entry name" value="Phage_holin_3_6"/>
    <property type="match status" value="1"/>
</dbReference>
<evidence type="ECO:0000313" key="3">
    <source>
        <dbReference type="Proteomes" id="UP000295510"/>
    </source>
</evidence>
<keyword evidence="3" id="KW-1185">Reference proteome</keyword>
<feature type="transmembrane region" description="Helical" evidence="1">
    <location>
        <begin position="52"/>
        <end position="78"/>
    </location>
</feature>
<comment type="caution">
    <text evidence="2">The sequence shown here is derived from an EMBL/GenBank/DDBJ whole genome shotgun (WGS) entry which is preliminary data.</text>
</comment>
<protein>
    <submittedName>
        <fullName evidence="2">Putative membrane protein YqjE</fullName>
    </submittedName>
</protein>
<organism evidence="2 3">
    <name type="scientific">Tepidicella xavieri</name>
    <dbReference type="NCBI Taxonomy" id="360241"/>
    <lineage>
        <taxon>Bacteria</taxon>
        <taxon>Pseudomonadati</taxon>
        <taxon>Pseudomonadota</taxon>
        <taxon>Betaproteobacteria</taxon>
        <taxon>Burkholderiales</taxon>
        <taxon>Tepidicella</taxon>
    </lineage>
</organism>
<reference evidence="2 3" key="1">
    <citation type="submission" date="2019-03" db="EMBL/GenBank/DDBJ databases">
        <title>Genomic Encyclopedia of Type Strains, Phase IV (KMG-IV): sequencing the most valuable type-strain genomes for metagenomic binning, comparative biology and taxonomic classification.</title>
        <authorList>
            <person name="Goeker M."/>
        </authorList>
    </citation>
    <scope>NUCLEOTIDE SEQUENCE [LARGE SCALE GENOMIC DNA]</scope>
    <source>
        <strain evidence="2 3">DSM 19605</strain>
    </source>
</reference>
<name>A0A4R6UBX7_9BURK</name>
<dbReference type="InterPro" id="IPR009937">
    <property type="entry name" value="Phage_holin_3_6"/>
</dbReference>
<keyword evidence="1" id="KW-1133">Transmembrane helix</keyword>
<proteinExistence type="predicted"/>
<dbReference type="OrthoDB" id="8909515at2"/>
<keyword evidence="1" id="KW-0812">Transmembrane</keyword>
<dbReference type="RefSeq" id="WP_133598863.1">
    <property type="nucleotide sequence ID" value="NZ_SNYL01000016.1"/>
</dbReference>
<evidence type="ECO:0000256" key="1">
    <source>
        <dbReference type="SAM" id="Phobius"/>
    </source>
</evidence>
<dbReference type="EMBL" id="SNYL01000016">
    <property type="protein sequence ID" value="TDQ40584.1"/>
    <property type="molecule type" value="Genomic_DNA"/>
</dbReference>
<sequence>MSQDDRSDGPPPQTLLSGLKGWLHDGLQLLRVRIELLGVEARDHALGVVEMMAWAVAAAICLSLGLGFVAVLLTVLLWDSHRALALALFSGVFLTLGAVAVWIVRQRLRETQRWFEATTQELARDAQQLRP</sequence>
<gene>
    <name evidence="2" type="ORF">DFR43_11633</name>
</gene>
<keyword evidence="1" id="KW-0472">Membrane</keyword>
<evidence type="ECO:0000313" key="2">
    <source>
        <dbReference type="EMBL" id="TDQ40584.1"/>
    </source>
</evidence>